<gene>
    <name evidence="4" type="ORF">SCE1572_35145</name>
</gene>
<evidence type="ECO:0000259" key="3">
    <source>
        <dbReference type="Pfam" id="PF13478"/>
    </source>
</evidence>
<organism evidence="4 5">
    <name type="scientific">Sorangium cellulosum So0157-2</name>
    <dbReference type="NCBI Taxonomy" id="1254432"/>
    <lineage>
        <taxon>Bacteria</taxon>
        <taxon>Pseudomonadati</taxon>
        <taxon>Myxococcota</taxon>
        <taxon>Polyangia</taxon>
        <taxon>Polyangiales</taxon>
        <taxon>Polyangiaceae</taxon>
        <taxon>Sorangium</taxon>
    </lineage>
</organism>
<sequence length="320" mass="32580">MPDPSQVIPRTALPHDVLRAALGALEAGRRVVLASVVARHGSAPSTPGQKLCLFEDLTAIGTIGGGAVERAALGIMGRALDELATTPKLETFRLGPSLGMCCGGSVDVLIEPMLPAVHVLVIGAGHVGAFAAPLLASLGFRVTLCDARAAAADPARVLPSAPLAGVSPPHDGAQQGPMPAIAEQVRLVLADHDDPEVTAGLPRDLGEAAALVMTHDHGLDQEAIAWALARGFGYIGGVGSRAKAARTRARLEAKGVAEGDVARVRMPVGLDIGARSPAEIGVALAAELIAWRSGRQRARWSSASSASSGAVAPAGEEQAR</sequence>
<dbReference type="PATRIC" id="fig|1254432.3.peg.7968"/>
<evidence type="ECO:0000256" key="1">
    <source>
        <dbReference type="SAM" id="MobiDB-lite"/>
    </source>
</evidence>
<evidence type="ECO:0000313" key="5">
    <source>
        <dbReference type="Proteomes" id="UP000014803"/>
    </source>
</evidence>
<dbReference type="Pfam" id="PF13478">
    <property type="entry name" value="XdhC_C"/>
    <property type="match status" value="1"/>
</dbReference>
<reference evidence="4 5" key="1">
    <citation type="journal article" date="2013" name="Sci. Rep.">
        <title>Extraordinary expansion of a Sorangium cellulosum genome from an alkaline milieu.</title>
        <authorList>
            <person name="Han K."/>
            <person name="Li Z.F."/>
            <person name="Peng R."/>
            <person name="Zhu L.P."/>
            <person name="Zhou T."/>
            <person name="Wang L.G."/>
            <person name="Li S.G."/>
            <person name="Zhang X.B."/>
            <person name="Hu W."/>
            <person name="Wu Z.H."/>
            <person name="Qin N."/>
            <person name="Li Y.Z."/>
        </authorList>
    </citation>
    <scope>NUCLEOTIDE SEQUENCE [LARGE SCALE GENOMIC DNA]</scope>
    <source>
        <strain evidence="4 5">So0157-2</strain>
    </source>
</reference>
<dbReference type="PANTHER" id="PTHR30388">
    <property type="entry name" value="ALDEHYDE OXIDOREDUCTASE MOLYBDENUM COFACTOR ASSEMBLY PROTEIN"/>
    <property type="match status" value="1"/>
</dbReference>
<protein>
    <recommendedName>
        <fullName evidence="6">Xanthine dehydrogenase accessory factor</fullName>
    </recommendedName>
</protein>
<evidence type="ECO:0000259" key="2">
    <source>
        <dbReference type="Pfam" id="PF02625"/>
    </source>
</evidence>
<feature type="region of interest" description="Disordered" evidence="1">
    <location>
        <begin position="300"/>
        <end position="320"/>
    </location>
</feature>
<accession>S4Y8S9</accession>
<dbReference type="OrthoDB" id="9815497at2"/>
<dbReference type="Gene3D" id="3.40.50.720">
    <property type="entry name" value="NAD(P)-binding Rossmann-like Domain"/>
    <property type="match status" value="1"/>
</dbReference>
<dbReference type="Proteomes" id="UP000014803">
    <property type="component" value="Chromosome"/>
</dbReference>
<evidence type="ECO:0000313" key="4">
    <source>
        <dbReference type="EMBL" id="AGP39263.1"/>
    </source>
</evidence>
<dbReference type="InterPro" id="IPR003777">
    <property type="entry name" value="XdhC_CoxI"/>
</dbReference>
<dbReference type="PANTHER" id="PTHR30388:SF6">
    <property type="entry name" value="XANTHINE DEHYDROGENASE SUBUNIT A-RELATED"/>
    <property type="match status" value="1"/>
</dbReference>
<evidence type="ECO:0008006" key="6">
    <source>
        <dbReference type="Google" id="ProtNLM"/>
    </source>
</evidence>
<dbReference type="SUPFAM" id="SSF51971">
    <property type="entry name" value="Nucleotide-binding domain"/>
    <property type="match status" value="2"/>
</dbReference>
<dbReference type="HOGENOM" id="CLU_041115_4_0_7"/>
<feature type="domain" description="XdhC- CoxI" evidence="2">
    <location>
        <begin position="25"/>
        <end position="84"/>
    </location>
</feature>
<dbReference type="RefSeq" id="WP_020738920.1">
    <property type="nucleotide sequence ID" value="NC_021658.1"/>
</dbReference>
<dbReference type="EMBL" id="CP003969">
    <property type="protein sequence ID" value="AGP39263.1"/>
    <property type="molecule type" value="Genomic_DNA"/>
</dbReference>
<name>S4Y8S9_SORCE</name>
<feature type="domain" description="XdhC Rossmann" evidence="3">
    <location>
        <begin position="119"/>
        <end position="288"/>
    </location>
</feature>
<dbReference type="KEGG" id="scu:SCE1572_35145"/>
<dbReference type="Pfam" id="PF02625">
    <property type="entry name" value="XdhC_CoxI"/>
    <property type="match status" value="1"/>
</dbReference>
<proteinExistence type="predicted"/>
<dbReference type="InterPro" id="IPR052698">
    <property type="entry name" value="MoCofactor_Util/Proc"/>
</dbReference>
<dbReference type="InterPro" id="IPR027051">
    <property type="entry name" value="XdhC_Rossmann_dom"/>
</dbReference>
<dbReference type="AlphaFoldDB" id="S4Y8S9"/>
<dbReference type="eggNOG" id="COG1975">
    <property type="taxonomic scope" value="Bacteria"/>
</dbReference>
<dbReference type="STRING" id="1254432.SCE1572_35145"/>